<dbReference type="PANTHER" id="PTHR34605:SF4">
    <property type="entry name" value="DNA ADENINE METHYLTRANSFERASE"/>
    <property type="match status" value="1"/>
</dbReference>
<name>A0AAD4EHZ0_9AGAM</name>
<protein>
    <submittedName>
        <fullName evidence="2">DNA breaking-rejoining enzyme</fullName>
    </submittedName>
</protein>
<dbReference type="InterPro" id="IPR011010">
    <property type="entry name" value="DNA_brk_join_enz"/>
</dbReference>
<accession>A0AAD4EHZ0</accession>
<dbReference type="InterPro" id="IPR013762">
    <property type="entry name" value="Integrase-like_cat_sf"/>
</dbReference>
<organism evidence="2 3">
    <name type="scientific">Suillus fuscotomentosus</name>
    <dbReference type="NCBI Taxonomy" id="1912939"/>
    <lineage>
        <taxon>Eukaryota</taxon>
        <taxon>Fungi</taxon>
        <taxon>Dikarya</taxon>
        <taxon>Basidiomycota</taxon>
        <taxon>Agaricomycotina</taxon>
        <taxon>Agaricomycetes</taxon>
        <taxon>Agaricomycetidae</taxon>
        <taxon>Boletales</taxon>
        <taxon>Suillineae</taxon>
        <taxon>Suillaceae</taxon>
        <taxon>Suillus</taxon>
    </lineage>
</organism>
<dbReference type="AlphaFoldDB" id="A0AAD4EHZ0"/>
<sequence>MNSCNSINLDGTQKPLSEERGTYGHAQKMRASMTYAFGRLQGLGNMWWHESDVGGGVMVGNPSISTEVSSFMCSLRRRKVKAGEVATSARAITTDILFKLYHHNHLDENWAIQPYQPGERLNSHRWGGGRARRLLQAAYTIAFVCMLRFDEVLKIQAHDFGVFEKGVDFVFISTNYHPDIKPFHLWAFPPHEAHICPVRALAAWLSESRIKSGYVFRKIASGDRIAEANTPMTSEQFLELFRNNLLDIGIDPAPYGTHSFRRGGCQYLHIERHWALRKICEWGGWSAEFSNLTIVKYLISSNDDPVEPREHFFNPDRPPTVKCPHCGRCCPCG</sequence>
<dbReference type="GO" id="GO:0003677">
    <property type="term" value="F:DNA binding"/>
    <property type="evidence" value="ECO:0007669"/>
    <property type="project" value="InterPro"/>
</dbReference>
<proteinExistence type="predicted"/>
<evidence type="ECO:0000313" key="3">
    <source>
        <dbReference type="Proteomes" id="UP001195769"/>
    </source>
</evidence>
<dbReference type="RefSeq" id="XP_041232060.1">
    <property type="nucleotide sequence ID" value="XM_041363969.1"/>
</dbReference>
<evidence type="ECO:0000256" key="1">
    <source>
        <dbReference type="ARBA" id="ARBA00023172"/>
    </source>
</evidence>
<dbReference type="SUPFAM" id="SSF56349">
    <property type="entry name" value="DNA breaking-rejoining enzymes"/>
    <property type="match status" value="1"/>
</dbReference>
<keyword evidence="1" id="KW-0233">DNA recombination</keyword>
<keyword evidence="3" id="KW-1185">Reference proteome</keyword>
<dbReference type="PANTHER" id="PTHR34605">
    <property type="entry name" value="PHAGE_INTEGRASE DOMAIN-CONTAINING PROTEIN"/>
    <property type="match status" value="1"/>
</dbReference>
<dbReference type="Gene3D" id="1.10.443.10">
    <property type="entry name" value="Intergrase catalytic core"/>
    <property type="match status" value="1"/>
</dbReference>
<dbReference type="EMBL" id="JABBWK010000004">
    <property type="protein sequence ID" value="KAG1906485.1"/>
    <property type="molecule type" value="Genomic_DNA"/>
</dbReference>
<dbReference type="GO" id="GO:0015074">
    <property type="term" value="P:DNA integration"/>
    <property type="evidence" value="ECO:0007669"/>
    <property type="project" value="InterPro"/>
</dbReference>
<evidence type="ECO:0000313" key="2">
    <source>
        <dbReference type="EMBL" id="KAG1906485.1"/>
    </source>
</evidence>
<comment type="caution">
    <text evidence="2">The sequence shown here is derived from an EMBL/GenBank/DDBJ whole genome shotgun (WGS) entry which is preliminary data.</text>
</comment>
<dbReference type="Proteomes" id="UP001195769">
    <property type="component" value="Unassembled WGS sequence"/>
</dbReference>
<dbReference type="GeneID" id="64658267"/>
<reference evidence="2" key="1">
    <citation type="journal article" date="2020" name="New Phytol.">
        <title>Comparative genomics reveals dynamic genome evolution in host specialist ectomycorrhizal fungi.</title>
        <authorList>
            <person name="Lofgren L.A."/>
            <person name="Nguyen N.H."/>
            <person name="Vilgalys R."/>
            <person name="Ruytinx J."/>
            <person name="Liao H.L."/>
            <person name="Branco S."/>
            <person name="Kuo A."/>
            <person name="LaButti K."/>
            <person name="Lipzen A."/>
            <person name="Andreopoulos W."/>
            <person name="Pangilinan J."/>
            <person name="Riley R."/>
            <person name="Hundley H."/>
            <person name="Na H."/>
            <person name="Barry K."/>
            <person name="Grigoriev I.V."/>
            <person name="Stajich J.E."/>
            <person name="Kennedy P.G."/>
        </authorList>
    </citation>
    <scope>NUCLEOTIDE SEQUENCE</scope>
    <source>
        <strain evidence="2">FC203</strain>
    </source>
</reference>
<dbReference type="GO" id="GO:0006310">
    <property type="term" value="P:DNA recombination"/>
    <property type="evidence" value="ECO:0007669"/>
    <property type="project" value="UniProtKB-KW"/>
</dbReference>
<dbReference type="InterPro" id="IPR052925">
    <property type="entry name" value="Phage_Integrase-like_Recomb"/>
</dbReference>
<gene>
    <name evidence="2" type="ORF">F5891DRAFT_1125415</name>
</gene>